<dbReference type="AlphaFoldDB" id="W8RRF7"/>
<dbReference type="PATRIC" id="fig|316.77.peg.1122"/>
<dbReference type="SUPFAM" id="SSF141447">
    <property type="entry name" value="PA2021-like"/>
    <property type="match status" value="1"/>
</dbReference>
<dbReference type="RefSeq" id="WP_025240781.1">
    <property type="nucleotide sequence ID" value="NZ_CP007441.1"/>
</dbReference>
<dbReference type="KEGG" id="pstt:CH92_05640"/>
<dbReference type="Pfam" id="PF11462">
    <property type="entry name" value="DUF3203"/>
    <property type="match status" value="1"/>
</dbReference>
<evidence type="ECO:0008006" key="3">
    <source>
        <dbReference type="Google" id="ProtNLM"/>
    </source>
</evidence>
<sequence>MSVTIDIPTGTCSTTLEGTTYRSAIMDTRISTDPNARMSVAHIDGASTHITEDQAEHMIAAGAKDDRENIIVDD</sequence>
<name>W8RRF7_STUST</name>
<reference evidence="2" key="1">
    <citation type="journal article" date="2014" name="Genome Announc.">
        <title>Complete Genome Sequence of the Highly Transformable Pseudomonas stutzeri Strain 28a24.</title>
        <authorList>
            <person name="Smith B.A."/>
            <person name="Dougherty K.M."/>
            <person name="Baltrus D.A."/>
        </authorList>
    </citation>
    <scope>NUCLEOTIDE SEQUENCE [LARGE SCALE GENOMIC DNA]</scope>
    <source>
        <strain evidence="2">28a24</strain>
    </source>
</reference>
<dbReference type="OrthoDB" id="6953553at2"/>
<dbReference type="InterPro" id="IPR038079">
    <property type="entry name" value="PA2021-like_sf"/>
</dbReference>
<evidence type="ECO:0000313" key="1">
    <source>
        <dbReference type="EMBL" id="AHL74606.1"/>
    </source>
</evidence>
<gene>
    <name evidence="1" type="ORF">CH92_05640</name>
</gene>
<organism evidence="1 2">
    <name type="scientific">Stutzerimonas stutzeri</name>
    <name type="common">Pseudomonas stutzeri</name>
    <dbReference type="NCBI Taxonomy" id="316"/>
    <lineage>
        <taxon>Bacteria</taxon>
        <taxon>Pseudomonadati</taxon>
        <taxon>Pseudomonadota</taxon>
        <taxon>Gammaproteobacteria</taxon>
        <taxon>Pseudomonadales</taxon>
        <taxon>Pseudomonadaceae</taxon>
        <taxon>Stutzerimonas</taxon>
    </lineage>
</organism>
<evidence type="ECO:0000313" key="2">
    <source>
        <dbReference type="Proteomes" id="UP000019522"/>
    </source>
</evidence>
<reference evidence="1 2" key="2">
    <citation type="submission" date="2014-03" db="EMBL/GenBank/DDBJ databases">
        <authorList>
            <person name="Baltrus D."/>
            <person name="Dougherty K."/>
        </authorList>
    </citation>
    <scope>NUCLEOTIDE SEQUENCE</scope>
    <source>
        <strain evidence="1 2">28a24</strain>
    </source>
</reference>
<dbReference type="InterPro" id="IPR021564">
    <property type="entry name" value="DUF3203"/>
</dbReference>
<accession>W8RRF7</accession>
<dbReference type="EMBL" id="CP007441">
    <property type="protein sequence ID" value="AHL74606.1"/>
    <property type="molecule type" value="Genomic_DNA"/>
</dbReference>
<dbReference type="Gene3D" id="3.40.1170.40">
    <property type="entry name" value="Protein of unknown function DUF3203"/>
    <property type="match status" value="1"/>
</dbReference>
<proteinExistence type="predicted"/>
<dbReference type="Proteomes" id="UP000019522">
    <property type="component" value="Chromosome"/>
</dbReference>
<protein>
    <recommendedName>
        <fullName evidence="3">DUF3203 domain-containing protein</fullName>
    </recommendedName>
</protein>